<feature type="compositionally biased region" description="Polar residues" evidence="1">
    <location>
        <begin position="282"/>
        <end position="294"/>
    </location>
</feature>
<name>A0A6A5QD30_AMPQU</name>
<evidence type="ECO:0000313" key="2">
    <source>
        <dbReference type="EMBL" id="KAF1912778.1"/>
    </source>
</evidence>
<keyword evidence="3" id="KW-1185">Reference proteome</keyword>
<dbReference type="OrthoDB" id="3930519at2759"/>
<sequence>MTSSKETESTSGSGDGNAKDAVSDQDVRQESSKAASAAVSAQKKAAELRDAAASAGEPAERRKLMQEAIDKEIEAESFGKTAKYLNSGAFQGMAVGAGLGTAPSATLGALTGTLVGGVTWVLTAGLGGGIGAAAGAIHGPMVSMGGLAGKGLQKLAGNLPEWVATQEQTQALEKMIGQVKEEHMPDENELQKLQEEGGNAAPDEGWMNSIQGMLPSMKGVDKPEGGKKDNDFNKQDENEETDAETRKKPRKLEPRSKKNLDESHESKDTKKRPRKLKTKSKASTSEPGSSKSTK</sequence>
<accession>A0A6A5QD30</accession>
<gene>
    <name evidence="2" type="ORF">BDU57DRAFT_521327</name>
</gene>
<feature type="region of interest" description="Disordered" evidence="1">
    <location>
        <begin position="198"/>
        <end position="294"/>
    </location>
</feature>
<protein>
    <submittedName>
        <fullName evidence="2">Uncharacterized protein</fullName>
    </submittedName>
</protein>
<evidence type="ECO:0000313" key="3">
    <source>
        <dbReference type="Proteomes" id="UP000800096"/>
    </source>
</evidence>
<feature type="compositionally biased region" description="Basic and acidic residues" evidence="1">
    <location>
        <begin position="219"/>
        <end position="236"/>
    </location>
</feature>
<dbReference type="EMBL" id="ML979139">
    <property type="protein sequence ID" value="KAF1912778.1"/>
    <property type="molecule type" value="Genomic_DNA"/>
</dbReference>
<organism evidence="2 3">
    <name type="scientific">Ampelomyces quisqualis</name>
    <name type="common">Powdery mildew agent</name>
    <dbReference type="NCBI Taxonomy" id="50730"/>
    <lineage>
        <taxon>Eukaryota</taxon>
        <taxon>Fungi</taxon>
        <taxon>Dikarya</taxon>
        <taxon>Ascomycota</taxon>
        <taxon>Pezizomycotina</taxon>
        <taxon>Dothideomycetes</taxon>
        <taxon>Pleosporomycetidae</taxon>
        <taxon>Pleosporales</taxon>
        <taxon>Pleosporineae</taxon>
        <taxon>Phaeosphaeriaceae</taxon>
        <taxon>Ampelomyces</taxon>
    </lineage>
</organism>
<proteinExistence type="predicted"/>
<evidence type="ECO:0000256" key="1">
    <source>
        <dbReference type="SAM" id="MobiDB-lite"/>
    </source>
</evidence>
<feature type="compositionally biased region" description="Basic and acidic residues" evidence="1">
    <location>
        <begin position="243"/>
        <end position="268"/>
    </location>
</feature>
<feature type="compositionally biased region" description="Basic and acidic residues" evidence="1">
    <location>
        <begin position="17"/>
        <end position="31"/>
    </location>
</feature>
<dbReference type="AlphaFoldDB" id="A0A6A5QD30"/>
<dbReference type="Proteomes" id="UP000800096">
    <property type="component" value="Unassembled WGS sequence"/>
</dbReference>
<feature type="compositionally biased region" description="Basic residues" evidence="1">
    <location>
        <begin position="269"/>
        <end position="280"/>
    </location>
</feature>
<reference evidence="2" key="1">
    <citation type="journal article" date="2020" name="Stud. Mycol.">
        <title>101 Dothideomycetes genomes: a test case for predicting lifestyles and emergence of pathogens.</title>
        <authorList>
            <person name="Haridas S."/>
            <person name="Albert R."/>
            <person name="Binder M."/>
            <person name="Bloem J."/>
            <person name="Labutti K."/>
            <person name="Salamov A."/>
            <person name="Andreopoulos B."/>
            <person name="Baker S."/>
            <person name="Barry K."/>
            <person name="Bills G."/>
            <person name="Bluhm B."/>
            <person name="Cannon C."/>
            <person name="Castanera R."/>
            <person name="Culley D."/>
            <person name="Daum C."/>
            <person name="Ezra D."/>
            <person name="Gonzalez J."/>
            <person name="Henrissat B."/>
            <person name="Kuo A."/>
            <person name="Liang C."/>
            <person name="Lipzen A."/>
            <person name="Lutzoni F."/>
            <person name="Magnuson J."/>
            <person name="Mondo S."/>
            <person name="Nolan M."/>
            <person name="Ohm R."/>
            <person name="Pangilinan J."/>
            <person name="Park H.-J."/>
            <person name="Ramirez L."/>
            <person name="Alfaro M."/>
            <person name="Sun H."/>
            <person name="Tritt A."/>
            <person name="Yoshinaga Y."/>
            <person name="Zwiers L.-H."/>
            <person name="Turgeon B."/>
            <person name="Goodwin S."/>
            <person name="Spatafora J."/>
            <person name="Crous P."/>
            <person name="Grigoriev I."/>
        </authorList>
    </citation>
    <scope>NUCLEOTIDE SEQUENCE</scope>
    <source>
        <strain evidence="2">HMLAC05119</strain>
    </source>
</reference>
<feature type="region of interest" description="Disordered" evidence="1">
    <location>
        <begin position="1"/>
        <end position="40"/>
    </location>
</feature>